<dbReference type="GO" id="GO:0003677">
    <property type="term" value="F:DNA binding"/>
    <property type="evidence" value="ECO:0007669"/>
    <property type="project" value="UniProtKB-UniRule"/>
</dbReference>
<dbReference type="Gene3D" id="1.10.357.10">
    <property type="entry name" value="Tetracycline Repressor, domain 2"/>
    <property type="match status" value="1"/>
</dbReference>
<evidence type="ECO:0000256" key="1">
    <source>
        <dbReference type="ARBA" id="ARBA00023125"/>
    </source>
</evidence>
<name>A0A4R6CQ42_9LACO</name>
<reference evidence="4 5" key="1">
    <citation type="submission" date="2017-06" db="EMBL/GenBank/DDBJ databases">
        <authorList>
            <person name="Swanenburg J."/>
            <person name="Kort R."/>
        </authorList>
    </citation>
    <scope>NUCLEOTIDE SEQUENCE [LARGE SCALE GENOMIC DNA]</scope>
    <source>
        <strain evidence="4 5">RL05</strain>
    </source>
</reference>
<dbReference type="InterPro" id="IPR001647">
    <property type="entry name" value="HTH_TetR"/>
</dbReference>
<feature type="domain" description="HTH tetR-type" evidence="3">
    <location>
        <begin position="6"/>
        <end position="66"/>
    </location>
</feature>
<protein>
    <recommendedName>
        <fullName evidence="3">HTH tetR-type domain-containing protein</fullName>
    </recommendedName>
</protein>
<dbReference type="EMBL" id="NKLP01000385">
    <property type="protein sequence ID" value="TDN27413.1"/>
    <property type="molecule type" value="Genomic_DNA"/>
</dbReference>
<evidence type="ECO:0000313" key="4">
    <source>
        <dbReference type="EMBL" id="TDN27413.1"/>
    </source>
</evidence>
<sequence>MQRRVLATKERIYSSIIEELKKAPLTEITDRNIISKAQVSSGTFYKYFRNHTDALRELENNLLKDYSFVLNSDLKYWHVDKLTMDSNSVKLIQNNLNNTFKFWNKNNDYLLVLVSKNSDKYFFDQLISETELQNKKILAKCKTKTKIKITSDKLKVDAFAHQLAAAEIESFIWCYKHLDYMSRNEIKEAVAETITNAPFNLIMQKNVA</sequence>
<organism evidence="4 5">
    <name type="scientific">Lactobacillus crispatus</name>
    <dbReference type="NCBI Taxonomy" id="47770"/>
    <lineage>
        <taxon>Bacteria</taxon>
        <taxon>Bacillati</taxon>
        <taxon>Bacillota</taxon>
        <taxon>Bacilli</taxon>
        <taxon>Lactobacillales</taxon>
        <taxon>Lactobacillaceae</taxon>
        <taxon>Lactobacillus</taxon>
    </lineage>
</organism>
<evidence type="ECO:0000313" key="5">
    <source>
        <dbReference type="Proteomes" id="UP000295195"/>
    </source>
</evidence>
<evidence type="ECO:0000259" key="3">
    <source>
        <dbReference type="PROSITE" id="PS50977"/>
    </source>
</evidence>
<evidence type="ECO:0000256" key="2">
    <source>
        <dbReference type="PROSITE-ProRule" id="PRU00335"/>
    </source>
</evidence>
<gene>
    <name evidence="4" type="ORF">CEE75_13930</name>
</gene>
<dbReference type="SUPFAM" id="SSF46689">
    <property type="entry name" value="Homeodomain-like"/>
    <property type="match status" value="1"/>
</dbReference>
<keyword evidence="1 2" id="KW-0238">DNA-binding</keyword>
<dbReference type="InterPro" id="IPR009057">
    <property type="entry name" value="Homeodomain-like_sf"/>
</dbReference>
<dbReference type="RefSeq" id="WP_133476883.1">
    <property type="nucleotide sequence ID" value="NZ_NKLP01000385.1"/>
</dbReference>
<proteinExistence type="predicted"/>
<dbReference type="Proteomes" id="UP000295195">
    <property type="component" value="Unassembled WGS sequence"/>
</dbReference>
<dbReference type="AlphaFoldDB" id="A0A4R6CQ42"/>
<accession>A0A4R6CQ42</accession>
<dbReference type="PROSITE" id="PS50977">
    <property type="entry name" value="HTH_TETR_2"/>
    <property type="match status" value="1"/>
</dbReference>
<comment type="caution">
    <text evidence="4">The sequence shown here is derived from an EMBL/GenBank/DDBJ whole genome shotgun (WGS) entry which is preliminary data.</text>
</comment>
<feature type="DNA-binding region" description="H-T-H motif" evidence="2">
    <location>
        <begin position="29"/>
        <end position="48"/>
    </location>
</feature>